<dbReference type="PANTHER" id="PTHR24094:SF15">
    <property type="entry name" value="AMP-DEPENDENT SYNTHETASE_LIGASE DOMAIN-CONTAINING PROTEIN-RELATED"/>
    <property type="match status" value="1"/>
</dbReference>
<sequence length="241" mass="25213">MPPHTPRWTVALLTAAALSLSACEGVSIAVGPSPSAGATSGATSGSSSTSSGEASASSSGEGSGAAAGDAEAQLDKLVVAKAGSMKGYSRDKFPHWRSTGKNCDVRDSVLKRDGTKVKFSGCNVVAGTWKSLYDGKQLTAPTQVDIDHMVPLANAWRSGASAWTTARRRDFANDLDDPQLVAVSASSNRSKGDQDPSTWKPSDTGAWCEYARDWIAVKTHWKLTVTTAEKSALADMLEKCS</sequence>
<accession>A0ABW2I180</accession>
<feature type="region of interest" description="Disordered" evidence="1">
    <location>
        <begin position="33"/>
        <end position="68"/>
    </location>
</feature>
<evidence type="ECO:0000259" key="3">
    <source>
        <dbReference type="Pfam" id="PF07510"/>
    </source>
</evidence>
<dbReference type="PANTHER" id="PTHR24094">
    <property type="entry name" value="SECRETED PROTEIN"/>
    <property type="match status" value="1"/>
</dbReference>
<name>A0ABW2I180_9ACTN</name>
<dbReference type="EMBL" id="JBHTBJ010000030">
    <property type="protein sequence ID" value="MFC7278195.1"/>
    <property type="molecule type" value="Genomic_DNA"/>
</dbReference>
<dbReference type="Pfam" id="PF07510">
    <property type="entry name" value="GmrSD_C"/>
    <property type="match status" value="1"/>
</dbReference>
<dbReference type="GO" id="GO:0004519">
    <property type="term" value="F:endonuclease activity"/>
    <property type="evidence" value="ECO:0007669"/>
    <property type="project" value="UniProtKB-KW"/>
</dbReference>
<keyword evidence="4" id="KW-0255">Endonuclease</keyword>
<feature type="signal peptide" evidence="2">
    <location>
        <begin position="1"/>
        <end position="22"/>
    </location>
</feature>
<keyword evidence="4" id="KW-0378">Hydrolase</keyword>
<proteinExistence type="predicted"/>
<organism evidence="4 5">
    <name type="scientific">Paractinoplanes rhizophilus</name>
    <dbReference type="NCBI Taxonomy" id="1416877"/>
    <lineage>
        <taxon>Bacteria</taxon>
        <taxon>Bacillati</taxon>
        <taxon>Actinomycetota</taxon>
        <taxon>Actinomycetes</taxon>
        <taxon>Micromonosporales</taxon>
        <taxon>Micromonosporaceae</taxon>
        <taxon>Paractinoplanes</taxon>
    </lineage>
</organism>
<comment type="caution">
    <text evidence="4">The sequence shown here is derived from an EMBL/GenBank/DDBJ whole genome shotgun (WGS) entry which is preliminary data.</text>
</comment>
<feature type="domain" description="GmrSD restriction endonucleases C-terminal" evidence="3">
    <location>
        <begin position="115"/>
        <end position="235"/>
    </location>
</feature>
<evidence type="ECO:0000313" key="5">
    <source>
        <dbReference type="Proteomes" id="UP001596548"/>
    </source>
</evidence>
<dbReference type="Proteomes" id="UP001596548">
    <property type="component" value="Unassembled WGS sequence"/>
</dbReference>
<gene>
    <name evidence="4" type="ORF">ACFQS1_29775</name>
</gene>
<keyword evidence="4" id="KW-0540">Nuclease</keyword>
<feature type="chain" id="PRO_5045614691" evidence="2">
    <location>
        <begin position="23"/>
        <end position="241"/>
    </location>
</feature>
<dbReference type="InterPro" id="IPR011089">
    <property type="entry name" value="GmrSD_C"/>
</dbReference>
<reference evidence="5" key="1">
    <citation type="journal article" date="2019" name="Int. J. Syst. Evol. Microbiol.">
        <title>The Global Catalogue of Microorganisms (GCM) 10K type strain sequencing project: providing services to taxonomists for standard genome sequencing and annotation.</title>
        <authorList>
            <consortium name="The Broad Institute Genomics Platform"/>
            <consortium name="The Broad Institute Genome Sequencing Center for Infectious Disease"/>
            <person name="Wu L."/>
            <person name="Ma J."/>
        </authorList>
    </citation>
    <scope>NUCLEOTIDE SEQUENCE [LARGE SCALE GENOMIC DNA]</scope>
    <source>
        <strain evidence="5">XZYJT-10</strain>
    </source>
</reference>
<dbReference type="PROSITE" id="PS51257">
    <property type="entry name" value="PROKAR_LIPOPROTEIN"/>
    <property type="match status" value="1"/>
</dbReference>
<evidence type="ECO:0000256" key="1">
    <source>
        <dbReference type="SAM" id="MobiDB-lite"/>
    </source>
</evidence>
<keyword evidence="2" id="KW-0732">Signal</keyword>
<evidence type="ECO:0000313" key="4">
    <source>
        <dbReference type="EMBL" id="MFC7278195.1"/>
    </source>
</evidence>
<keyword evidence="5" id="KW-1185">Reference proteome</keyword>
<protein>
    <submittedName>
        <fullName evidence="4">HNH endonuclease family protein</fullName>
    </submittedName>
</protein>
<dbReference type="RefSeq" id="WP_378974795.1">
    <property type="nucleotide sequence ID" value="NZ_JBHTBJ010000030.1"/>
</dbReference>
<evidence type="ECO:0000256" key="2">
    <source>
        <dbReference type="SAM" id="SignalP"/>
    </source>
</evidence>